<protein>
    <recommendedName>
        <fullName evidence="11">Glycine--tRNA ligase beta subunit</fullName>
        <ecNumber evidence="11">6.1.1.14</ecNumber>
    </recommendedName>
    <alternativeName>
        <fullName evidence="11">Glycyl-tRNA synthetase beta subunit</fullName>
        <shortName evidence="11">GlyRS</shortName>
    </alternativeName>
</protein>
<dbReference type="GO" id="GO:0004814">
    <property type="term" value="F:arginine-tRNA ligase activity"/>
    <property type="evidence" value="ECO:0007669"/>
    <property type="project" value="InterPro"/>
</dbReference>
<dbReference type="GO" id="GO:0005524">
    <property type="term" value="F:ATP binding"/>
    <property type="evidence" value="ECO:0007669"/>
    <property type="project" value="UniProtKB-UniRule"/>
</dbReference>
<keyword evidence="4 11" id="KW-0963">Cytoplasm</keyword>
<keyword evidence="6 11" id="KW-0547">Nucleotide-binding</keyword>
<evidence type="ECO:0000256" key="6">
    <source>
        <dbReference type="ARBA" id="ARBA00022741"/>
    </source>
</evidence>
<dbReference type="InterPro" id="IPR008909">
    <property type="entry name" value="DALR_anticod-bd"/>
</dbReference>
<dbReference type="OrthoDB" id="9775440at2"/>
<dbReference type="GO" id="GO:0006426">
    <property type="term" value="P:glycyl-tRNA aminoacylation"/>
    <property type="evidence" value="ECO:0007669"/>
    <property type="project" value="UniProtKB-UniRule"/>
</dbReference>
<dbReference type="EMBL" id="SOQX01000001">
    <property type="protein sequence ID" value="TDY03855.1"/>
    <property type="molecule type" value="Genomic_DNA"/>
</dbReference>
<dbReference type="Pfam" id="PF02092">
    <property type="entry name" value="tRNA_synt_2f"/>
    <property type="match status" value="1"/>
</dbReference>
<comment type="caution">
    <text evidence="13">The sequence shown here is derived from an EMBL/GenBank/DDBJ whole genome shotgun (WGS) entry which is preliminary data.</text>
</comment>
<evidence type="ECO:0000256" key="10">
    <source>
        <dbReference type="ARBA" id="ARBA00047937"/>
    </source>
</evidence>
<gene>
    <name evidence="11" type="primary">glyS</name>
    <name evidence="13" type="ORF">EDC23_0226</name>
</gene>
<evidence type="ECO:0000256" key="9">
    <source>
        <dbReference type="ARBA" id="ARBA00023146"/>
    </source>
</evidence>
<evidence type="ECO:0000256" key="3">
    <source>
        <dbReference type="ARBA" id="ARBA00011209"/>
    </source>
</evidence>
<dbReference type="Proteomes" id="UP000294914">
    <property type="component" value="Unassembled WGS sequence"/>
</dbReference>
<dbReference type="GO" id="GO:0006420">
    <property type="term" value="P:arginyl-tRNA aminoacylation"/>
    <property type="evidence" value="ECO:0007669"/>
    <property type="project" value="InterPro"/>
</dbReference>
<organism evidence="13 14">
    <name type="scientific">Thiohalophilus thiocyanatoxydans</name>
    <dbReference type="NCBI Taxonomy" id="381308"/>
    <lineage>
        <taxon>Bacteria</taxon>
        <taxon>Pseudomonadati</taxon>
        <taxon>Pseudomonadota</taxon>
        <taxon>Gammaproteobacteria</taxon>
        <taxon>Thiohalomonadales</taxon>
        <taxon>Thiohalophilaceae</taxon>
        <taxon>Thiohalophilus</taxon>
    </lineage>
</organism>
<keyword evidence="14" id="KW-1185">Reference proteome</keyword>
<dbReference type="Pfam" id="PF05746">
    <property type="entry name" value="DALR_1"/>
    <property type="match status" value="1"/>
</dbReference>
<dbReference type="RefSeq" id="WP_134080426.1">
    <property type="nucleotide sequence ID" value="NZ_SOQX01000001.1"/>
</dbReference>
<evidence type="ECO:0000256" key="4">
    <source>
        <dbReference type="ARBA" id="ARBA00022490"/>
    </source>
</evidence>
<comment type="subcellular location">
    <subcellularLocation>
        <location evidence="1 11">Cytoplasm</location>
    </subcellularLocation>
</comment>
<evidence type="ECO:0000313" key="13">
    <source>
        <dbReference type="EMBL" id="TDY03855.1"/>
    </source>
</evidence>
<keyword evidence="7 11" id="KW-0067">ATP-binding</keyword>
<keyword evidence="8 11" id="KW-0648">Protein biosynthesis</keyword>
<evidence type="ECO:0000256" key="1">
    <source>
        <dbReference type="ARBA" id="ARBA00004496"/>
    </source>
</evidence>
<accession>A0A4V3H4N2</accession>
<dbReference type="InterPro" id="IPR015944">
    <property type="entry name" value="Gly-tRNA-synth_bsu"/>
</dbReference>
<evidence type="ECO:0000259" key="12">
    <source>
        <dbReference type="SMART" id="SM00836"/>
    </source>
</evidence>
<evidence type="ECO:0000256" key="5">
    <source>
        <dbReference type="ARBA" id="ARBA00022598"/>
    </source>
</evidence>
<dbReference type="AlphaFoldDB" id="A0A4V3H4N2"/>
<dbReference type="InterPro" id="IPR006194">
    <property type="entry name" value="Gly-tRNA-synth_heterodimer"/>
</dbReference>
<feature type="domain" description="DALR anticodon binding" evidence="12">
    <location>
        <begin position="585"/>
        <end position="688"/>
    </location>
</feature>
<proteinExistence type="inferred from homology"/>
<dbReference type="SMART" id="SM00836">
    <property type="entry name" value="DALR_1"/>
    <property type="match status" value="1"/>
</dbReference>
<dbReference type="PRINTS" id="PR01045">
    <property type="entry name" value="TRNASYNTHGB"/>
</dbReference>
<evidence type="ECO:0000313" key="14">
    <source>
        <dbReference type="Proteomes" id="UP000294914"/>
    </source>
</evidence>
<comment type="catalytic activity">
    <reaction evidence="10 11">
        <text>tRNA(Gly) + glycine + ATP = glycyl-tRNA(Gly) + AMP + diphosphate</text>
        <dbReference type="Rhea" id="RHEA:16013"/>
        <dbReference type="Rhea" id="RHEA-COMP:9664"/>
        <dbReference type="Rhea" id="RHEA-COMP:9683"/>
        <dbReference type="ChEBI" id="CHEBI:30616"/>
        <dbReference type="ChEBI" id="CHEBI:33019"/>
        <dbReference type="ChEBI" id="CHEBI:57305"/>
        <dbReference type="ChEBI" id="CHEBI:78442"/>
        <dbReference type="ChEBI" id="CHEBI:78522"/>
        <dbReference type="ChEBI" id="CHEBI:456215"/>
        <dbReference type="EC" id="6.1.1.14"/>
    </reaction>
</comment>
<comment type="subunit">
    <text evidence="3 11">Tetramer of two alpha and two beta subunits.</text>
</comment>
<dbReference type="GO" id="GO:0004820">
    <property type="term" value="F:glycine-tRNA ligase activity"/>
    <property type="evidence" value="ECO:0007669"/>
    <property type="project" value="UniProtKB-UniRule"/>
</dbReference>
<dbReference type="SUPFAM" id="SSF109604">
    <property type="entry name" value="HD-domain/PDEase-like"/>
    <property type="match status" value="1"/>
</dbReference>
<evidence type="ECO:0000256" key="11">
    <source>
        <dbReference type="HAMAP-Rule" id="MF_00255"/>
    </source>
</evidence>
<keyword evidence="5 11" id="KW-0436">Ligase</keyword>
<sequence length="690" mass="77330">MSQADLLIEIGTEELPPRALQTLCNAFAEGVRHGLQENHLGSPDIHQYATPRRLALLIKDLPTATADRSIEQHGPPLSAAFDEDGCPTKAAEGFARKCGIKVEELQSEDTDKGSRLVYRTTRPGEPTARFIPEIVRQALDKLPIPKRMRWGDLDAWFVRPVHWVVLLFGNEVIEAEILSVSAGRQTRGHRFHHPDTIYIPAPAEYEVLLESEGKVIADFDRRRTAVRAQIEQAASQHQASAVIDAALLDEVTAMVEWPVAVTGRFDERFLDVPQEALISTMKTNQKYFHLVDNDHRLLPLFITISNIESKQPEQVQKGNERVIRPRFTDAEFFWQQDRQTPLAQRLESLKSVVFQQKLGTLYDKTQRVEKLAGAIAQQLGGDKQLAIRAAQLCKCDLMTEMVGEFPELQGIMGRYYAELDGEQPQVARALDDYYKPRFAGDDLPGEVISQSLALADRLDTLVGIFAIGQIPTGDKDPFALRRAALGTLRIFIEQQLDLDLQTLLEQSAAGFDNALNAPEAVEPVIGFILDRLKAYYRDQGIRADVLEAVTANRPTRPLDIEQRLKAVDHFRQLDAAESLAAANKRIGNILKKVDSPLPEQIDPTRFEEDAENALYDALAGLQQQVQQQIDQGDYQPALATLAGLREPVDQFFDQVMVMADDDALRNNRLALLNRLHQLFLQIADIAKLQG</sequence>
<dbReference type="PANTHER" id="PTHR30075">
    <property type="entry name" value="GLYCYL-TRNA SYNTHETASE"/>
    <property type="match status" value="1"/>
</dbReference>
<comment type="similarity">
    <text evidence="2 11">Belongs to the class-II aminoacyl-tRNA synthetase family.</text>
</comment>
<dbReference type="PROSITE" id="PS50861">
    <property type="entry name" value="AA_TRNA_LIGASE_II_GLYAB"/>
    <property type="match status" value="1"/>
</dbReference>
<dbReference type="HAMAP" id="MF_00255">
    <property type="entry name" value="Gly_tRNA_synth_beta"/>
    <property type="match status" value="1"/>
</dbReference>
<dbReference type="GO" id="GO:0005829">
    <property type="term" value="C:cytosol"/>
    <property type="evidence" value="ECO:0007669"/>
    <property type="project" value="TreeGrafter"/>
</dbReference>
<name>A0A4V3H4N2_9GAMM</name>
<reference evidence="13 14" key="1">
    <citation type="submission" date="2019-03" db="EMBL/GenBank/DDBJ databases">
        <title>Genomic Encyclopedia of Type Strains, Phase IV (KMG-IV): sequencing the most valuable type-strain genomes for metagenomic binning, comparative biology and taxonomic classification.</title>
        <authorList>
            <person name="Goeker M."/>
        </authorList>
    </citation>
    <scope>NUCLEOTIDE SEQUENCE [LARGE SCALE GENOMIC DNA]</scope>
    <source>
        <strain evidence="13 14">DSM 16326</strain>
    </source>
</reference>
<keyword evidence="9 11" id="KW-0030">Aminoacyl-tRNA synthetase</keyword>
<evidence type="ECO:0000256" key="7">
    <source>
        <dbReference type="ARBA" id="ARBA00022840"/>
    </source>
</evidence>
<dbReference type="EC" id="6.1.1.14" evidence="11"/>
<dbReference type="NCBIfam" id="TIGR00211">
    <property type="entry name" value="glyS"/>
    <property type="match status" value="1"/>
</dbReference>
<evidence type="ECO:0000256" key="8">
    <source>
        <dbReference type="ARBA" id="ARBA00022917"/>
    </source>
</evidence>
<dbReference type="PANTHER" id="PTHR30075:SF2">
    <property type="entry name" value="GLYCINE--TRNA LIGASE, CHLOROPLASTIC_MITOCHONDRIAL 2"/>
    <property type="match status" value="1"/>
</dbReference>
<evidence type="ECO:0000256" key="2">
    <source>
        <dbReference type="ARBA" id="ARBA00008226"/>
    </source>
</evidence>